<dbReference type="InterPro" id="IPR023393">
    <property type="entry name" value="START-like_dom_sf"/>
</dbReference>
<organism evidence="3 4">
    <name type="scientific">Cytobacillus gottheilii</name>
    <dbReference type="NCBI Taxonomy" id="859144"/>
    <lineage>
        <taxon>Bacteria</taxon>
        <taxon>Bacillati</taxon>
        <taxon>Bacillota</taxon>
        <taxon>Bacilli</taxon>
        <taxon>Bacillales</taxon>
        <taxon>Bacillaceae</taxon>
        <taxon>Cytobacillus</taxon>
    </lineage>
</organism>
<evidence type="ECO:0000313" key="4">
    <source>
        <dbReference type="Proteomes" id="UP000679247"/>
    </source>
</evidence>
<protein>
    <submittedName>
        <fullName evidence="3">SRPBCC family protein</fullName>
    </submittedName>
</protein>
<gene>
    <name evidence="3" type="ORF">J1899_01260</name>
</gene>
<dbReference type="Pfam" id="PF08327">
    <property type="entry name" value="AHSA1"/>
    <property type="match status" value="1"/>
</dbReference>
<dbReference type="Proteomes" id="UP000679247">
    <property type="component" value="Chromosome"/>
</dbReference>
<dbReference type="CDD" id="cd08897">
    <property type="entry name" value="SRPBCC_CalC_Aha1-like_4"/>
    <property type="match status" value="1"/>
</dbReference>
<feature type="domain" description="Activator of Hsp90 ATPase homologue 1/2-like C-terminal" evidence="2">
    <location>
        <begin position="15"/>
        <end position="137"/>
    </location>
</feature>
<name>A0ABX8FCI8_9BACI</name>
<comment type="similarity">
    <text evidence="1">Belongs to the AHA1 family.</text>
</comment>
<accession>A0ABX8FCI8</accession>
<reference evidence="3 4" key="1">
    <citation type="submission" date="2021-03" db="EMBL/GenBank/DDBJ databases">
        <title>The first data on the complete genome of the tetrodotoxin-producing bacterium.</title>
        <authorList>
            <person name="Melnikova D.I."/>
            <person name="Nijland R."/>
            <person name="Magarlamov T.Y."/>
        </authorList>
    </citation>
    <scope>NUCLEOTIDE SEQUENCE [LARGE SCALE GENOMIC DNA]</scope>
    <source>
        <strain evidence="3 4">1839</strain>
    </source>
</reference>
<keyword evidence="4" id="KW-1185">Reference proteome</keyword>
<dbReference type="SUPFAM" id="SSF55961">
    <property type="entry name" value="Bet v1-like"/>
    <property type="match status" value="1"/>
</dbReference>
<sequence length="140" mass="15905">MQISNKVTVETNVHAPIEKVWKCWTEPDHIKNWNSASVDWHTPFAENDLRAGGSFVSRMEAKDGSAGFDMGGVYDEVVLHERIAYTMGDGRTVQIHFKENGNETKIVETFDAESTHPVEFQQQGWQAILDNFKNYAENSN</sequence>
<evidence type="ECO:0000256" key="1">
    <source>
        <dbReference type="ARBA" id="ARBA00006817"/>
    </source>
</evidence>
<dbReference type="Gene3D" id="3.30.530.20">
    <property type="match status" value="1"/>
</dbReference>
<dbReference type="EMBL" id="CP071709">
    <property type="protein sequence ID" value="QVY61795.1"/>
    <property type="molecule type" value="Genomic_DNA"/>
</dbReference>
<dbReference type="RefSeq" id="WP_214476981.1">
    <property type="nucleotide sequence ID" value="NZ_CP071709.1"/>
</dbReference>
<evidence type="ECO:0000259" key="2">
    <source>
        <dbReference type="Pfam" id="PF08327"/>
    </source>
</evidence>
<proteinExistence type="inferred from homology"/>
<dbReference type="InterPro" id="IPR013538">
    <property type="entry name" value="ASHA1/2-like_C"/>
</dbReference>
<evidence type="ECO:0000313" key="3">
    <source>
        <dbReference type="EMBL" id="QVY61795.1"/>
    </source>
</evidence>